<organism evidence="1 2">
    <name type="scientific">Hymenobacter guriensis</name>
    <dbReference type="NCBI Taxonomy" id="2793065"/>
    <lineage>
        <taxon>Bacteria</taxon>
        <taxon>Pseudomonadati</taxon>
        <taxon>Bacteroidota</taxon>
        <taxon>Cytophagia</taxon>
        <taxon>Cytophagales</taxon>
        <taxon>Hymenobacteraceae</taxon>
        <taxon>Hymenobacter</taxon>
    </lineage>
</organism>
<gene>
    <name evidence="1" type="ORF">I5L79_15525</name>
</gene>
<evidence type="ECO:0000313" key="2">
    <source>
        <dbReference type="Proteomes" id="UP000601099"/>
    </source>
</evidence>
<dbReference type="EMBL" id="JADWYK010000010">
    <property type="protein sequence ID" value="MBG8554965.1"/>
    <property type="molecule type" value="Genomic_DNA"/>
</dbReference>
<comment type="caution">
    <text evidence="1">The sequence shown here is derived from an EMBL/GenBank/DDBJ whole genome shotgun (WGS) entry which is preliminary data.</text>
</comment>
<dbReference type="RefSeq" id="WP_196955988.1">
    <property type="nucleotide sequence ID" value="NZ_JADWYK010000010.1"/>
</dbReference>
<protein>
    <submittedName>
        <fullName evidence="1">Uncharacterized protein</fullName>
    </submittedName>
</protein>
<sequence length="70" mass="7643">MPSGVTVQNYDSTSVPWTLPPGMSHKEARQAVLTLTKLGPTLTTAHLTAADSAFLYKWMPGVLNPPRRVH</sequence>
<keyword evidence="2" id="KW-1185">Reference proteome</keyword>
<name>A0ABS0L496_9BACT</name>
<reference evidence="1 2" key="1">
    <citation type="submission" date="2020-11" db="EMBL/GenBank/DDBJ databases">
        <title>Hymenobacter sp.</title>
        <authorList>
            <person name="Kim M.K."/>
        </authorList>
    </citation>
    <scope>NUCLEOTIDE SEQUENCE [LARGE SCALE GENOMIC DNA]</scope>
    <source>
        <strain evidence="1 2">BT594</strain>
    </source>
</reference>
<accession>A0ABS0L496</accession>
<dbReference type="Proteomes" id="UP000601099">
    <property type="component" value="Unassembled WGS sequence"/>
</dbReference>
<proteinExistence type="predicted"/>
<evidence type="ECO:0000313" key="1">
    <source>
        <dbReference type="EMBL" id="MBG8554965.1"/>
    </source>
</evidence>